<dbReference type="Pfam" id="PF07298">
    <property type="entry name" value="NnrU"/>
    <property type="match status" value="1"/>
</dbReference>
<evidence type="ECO:0000256" key="3">
    <source>
        <dbReference type="ARBA" id="ARBA00022989"/>
    </source>
</evidence>
<keyword evidence="2 5" id="KW-0812">Transmembrane</keyword>
<evidence type="ECO:0000256" key="1">
    <source>
        <dbReference type="ARBA" id="ARBA00004141"/>
    </source>
</evidence>
<dbReference type="EMBL" id="JAINVV010000015">
    <property type="protein sequence ID" value="MBY8826303.1"/>
    <property type="molecule type" value="Genomic_DNA"/>
</dbReference>
<evidence type="ECO:0000313" key="7">
    <source>
        <dbReference type="EMBL" id="MBY8826303.1"/>
    </source>
</evidence>
<keyword evidence="4 5" id="KW-0472">Membrane</keyword>
<feature type="transmembrane region" description="Helical" evidence="5">
    <location>
        <begin position="197"/>
        <end position="222"/>
    </location>
</feature>
<evidence type="ECO:0000256" key="5">
    <source>
        <dbReference type="SAM" id="Phobius"/>
    </source>
</evidence>
<proteinExistence type="predicted"/>
<accession>A0ABS7PYB7</accession>
<feature type="transmembrane region" description="Helical" evidence="5">
    <location>
        <begin position="172"/>
        <end position="191"/>
    </location>
</feature>
<evidence type="ECO:0000256" key="4">
    <source>
        <dbReference type="ARBA" id="ARBA00023136"/>
    </source>
</evidence>
<feature type="transmembrane region" description="Helical" evidence="5">
    <location>
        <begin position="123"/>
        <end position="151"/>
    </location>
</feature>
<reference evidence="7 8" key="1">
    <citation type="submission" date="2021-08" db="EMBL/GenBank/DDBJ databases">
        <authorList>
            <person name="Tuo L."/>
        </authorList>
    </citation>
    <scope>NUCLEOTIDE SEQUENCE [LARGE SCALE GENOMIC DNA]</scope>
    <source>
        <strain evidence="7 8">JCM 31229</strain>
    </source>
</reference>
<comment type="caution">
    <text evidence="7">The sequence shown here is derived from an EMBL/GenBank/DDBJ whole genome shotgun (WGS) entry which is preliminary data.</text>
</comment>
<evidence type="ECO:0000256" key="2">
    <source>
        <dbReference type="ARBA" id="ARBA00022692"/>
    </source>
</evidence>
<keyword evidence="3 5" id="KW-1133">Transmembrane helix</keyword>
<dbReference type="Proteomes" id="UP000706039">
    <property type="component" value="Unassembled WGS sequence"/>
</dbReference>
<sequence length="223" mass="23995">MTPMASLIAACVAFVGSHFLLSHPLRAPLVARLGARPFLGIYSLVALASLVWMVIAYRAVPPQAPLWAPPDWGWMLASLVMLFAAILWAGSLVGNPAMPEAKVTDWAPRGVFAITRHPMMWSFALWAIVHGWMWATPANLVLTASILILALGGAAGQDAKKAKLMGANWRGWVARTAFFPFAGRAALGAMWPRWPVVAGGVLLWLVATWAHGPLGGMAVGLWR</sequence>
<keyword evidence="8" id="KW-1185">Reference proteome</keyword>
<feature type="transmembrane region" description="Helical" evidence="5">
    <location>
        <begin position="38"/>
        <end position="60"/>
    </location>
</feature>
<dbReference type="Gene3D" id="1.20.120.1630">
    <property type="match status" value="1"/>
</dbReference>
<comment type="subcellular location">
    <subcellularLocation>
        <location evidence="1">Membrane</location>
        <topology evidence="1">Multi-pass membrane protein</topology>
    </subcellularLocation>
</comment>
<organism evidence="7 8">
    <name type="scientific">Sphingomonas colocasiae</name>
    <dbReference type="NCBI Taxonomy" id="1848973"/>
    <lineage>
        <taxon>Bacteria</taxon>
        <taxon>Pseudomonadati</taxon>
        <taxon>Pseudomonadota</taxon>
        <taxon>Alphaproteobacteria</taxon>
        <taxon>Sphingomonadales</taxon>
        <taxon>Sphingomonadaceae</taxon>
        <taxon>Sphingomonas</taxon>
    </lineage>
</organism>
<dbReference type="InterPro" id="IPR009915">
    <property type="entry name" value="NnrU_dom"/>
</dbReference>
<feature type="transmembrane region" description="Helical" evidence="5">
    <location>
        <begin position="72"/>
        <end position="90"/>
    </location>
</feature>
<name>A0ABS7PYB7_9SPHN</name>
<evidence type="ECO:0000259" key="6">
    <source>
        <dbReference type="Pfam" id="PF07298"/>
    </source>
</evidence>
<dbReference type="RefSeq" id="WP_222993807.1">
    <property type="nucleotide sequence ID" value="NZ_JAINVV010000015.1"/>
</dbReference>
<gene>
    <name evidence="7" type="ORF">K7G82_28630</name>
</gene>
<protein>
    <submittedName>
        <fullName evidence="7">NnrU family protein</fullName>
    </submittedName>
</protein>
<evidence type="ECO:0000313" key="8">
    <source>
        <dbReference type="Proteomes" id="UP000706039"/>
    </source>
</evidence>
<feature type="domain" description="NnrU" evidence="6">
    <location>
        <begin position="7"/>
        <end position="217"/>
    </location>
</feature>